<protein>
    <submittedName>
        <fullName evidence="2">Uncharacterized protein</fullName>
    </submittedName>
</protein>
<keyword evidence="3" id="KW-1185">Reference proteome</keyword>
<reference evidence="2 3" key="1">
    <citation type="submission" date="2018-09" db="EMBL/GenBank/DDBJ databases">
        <title>A high-quality reference genome of wild soybean provides a powerful tool to mine soybean genomes.</title>
        <authorList>
            <person name="Xie M."/>
            <person name="Chung C.Y.L."/>
            <person name="Li M.-W."/>
            <person name="Wong F.-L."/>
            <person name="Chan T.-F."/>
            <person name="Lam H.-M."/>
        </authorList>
    </citation>
    <scope>NUCLEOTIDE SEQUENCE [LARGE SCALE GENOMIC DNA]</scope>
    <source>
        <strain evidence="3">cv. W05</strain>
        <tissue evidence="2">Hypocotyl of etiolated seedlings</tissue>
    </source>
</reference>
<dbReference type="EMBL" id="QZWG01000018">
    <property type="protein sequence ID" value="RZB51425.1"/>
    <property type="molecule type" value="Genomic_DNA"/>
</dbReference>
<name>A0A445FRB8_GLYSO</name>
<keyword evidence="1" id="KW-0812">Transmembrane</keyword>
<comment type="caution">
    <text evidence="2">The sequence shown here is derived from an EMBL/GenBank/DDBJ whole genome shotgun (WGS) entry which is preliminary data.</text>
</comment>
<feature type="non-terminal residue" evidence="2">
    <location>
        <position position="1"/>
    </location>
</feature>
<keyword evidence="1" id="KW-0472">Membrane</keyword>
<dbReference type="AlphaFoldDB" id="A0A445FRB8"/>
<keyword evidence="1" id="KW-1133">Transmembrane helix</keyword>
<sequence>KTAPPLSFVTFCKIFFLSLLGITASWDIYGIGLIYTFATLAAATTNCFFLLPKS</sequence>
<feature type="transmembrane region" description="Helical" evidence="1">
    <location>
        <begin position="32"/>
        <end position="51"/>
    </location>
</feature>
<evidence type="ECO:0000313" key="2">
    <source>
        <dbReference type="EMBL" id="RZB51425.1"/>
    </source>
</evidence>
<feature type="transmembrane region" description="Helical" evidence="1">
    <location>
        <begin position="7"/>
        <end position="26"/>
    </location>
</feature>
<organism evidence="2 3">
    <name type="scientific">Glycine soja</name>
    <name type="common">Wild soybean</name>
    <dbReference type="NCBI Taxonomy" id="3848"/>
    <lineage>
        <taxon>Eukaryota</taxon>
        <taxon>Viridiplantae</taxon>
        <taxon>Streptophyta</taxon>
        <taxon>Embryophyta</taxon>
        <taxon>Tracheophyta</taxon>
        <taxon>Spermatophyta</taxon>
        <taxon>Magnoliopsida</taxon>
        <taxon>eudicotyledons</taxon>
        <taxon>Gunneridae</taxon>
        <taxon>Pentapetalae</taxon>
        <taxon>rosids</taxon>
        <taxon>fabids</taxon>
        <taxon>Fabales</taxon>
        <taxon>Fabaceae</taxon>
        <taxon>Papilionoideae</taxon>
        <taxon>50 kb inversion clade</taxon>
        <taxon>NPAAA clade</taxon>
        <taxon>indigoferoid/millettioid clade</taxon>
        <taxon>Phaseoleae</taxon>
        <taxon>Glycine</taxon>
        <taxon>Glycine subgen. Soja</taxon>
    </lineage>
</organism>
<evidence type="ECO:0000256" key="1">
    <source>
        <dbReference type="SAM" id="Phobius"/>
    </source>
</evidence>
<accession>A0A445FRB8</accession>
<evidence type="ECO:0000313" key="3">
    <source>
        <dbReference type="Proteomes" id="UP000289340"/>
    </source>
</evidence>
<proteinExistence type="predicted"/>
<dbReference type="Proteomes" id="UP000289340">
    <property type="component" value="Chromosome 18"/>
</dbReference>
<gene>
    <name evidence="2" type="ORF">D0Y65_048021</name>
</gene>